<dbReference type="Proteomes" id="UP000055136">
    <property type="component" value="Chromosome"/>
</dbReference>
<proteinExistence type="predicted"/>
<dbReference type="STRING" id="1748243.Tel_16020"/>
<reference evidence="1" key="1">
    <citation type="submission" date="2015-10" db="EMBL/GenBank/DDBJ databases">
        <title>Description of Candidatus Tenderia electrophaga gen. nov, sp. nov., an Uncultivated Electroautotroph from a Biocathode Enrichment.</title>
        <authorList>
            <person name="Eddie B.J."/>
            <person name="Malanoski A.P."/>
            <person name="Wang Z."/>
            <person name="Hall R.J."/>
            <person name="Oh S.D."/>
            <person name="Heiner C."/>
            <person name="Lin B."/>
            <person name="Strycharz-Glaven S.M."/>
        </authorList>
    </citation>
    <scope>NUCLEOTIDE SEQUENCE [LARGE SCALE GENOMIC DNA]</scope>
    <source>
        <strain evidence="1">NRL1</strain>
    </source>
</reference>
<evidence type="ECO:0000313" key="2">
    <source>
        <dbReference type="Proteomes" id="UP000055136"/>
    </source>
</evidence>
<dbReference type="KEGG" id="tee:Tel_16020"/>
<dbReference type="Pfam" id="PF19459">
    <property type="entry name" value="DUF5996"/>
    <property type="match status" value="1"/>
</dbReference>
<organism evidence="1 2">
    <name type="scientific">Candidatus Tenderia electrophaga</name>
    <dbReference type="NCBI Taxonomy" id="1748243"/>
    <lineage>
        <taxon>Bacteria</taxon>
        <taxon>Pseudomonadati</taxon>
        <taxon>Pseudomonadota</taxon>
        <taxon>Gammaproteobacteria</taxon>
        <taxon>Candidatus Tenderiales</taxon>
        <taxon>Candidatus Tenderiaceae</taxon>
        <taxon>Candidatus Tenderia</taxon>
    </lineage>
</organism>
<dbReference type="AlphaFoldDB" id="A0A0S2THB1"/>
<sequence>MAQANRSISNDWPELPFAAWRDTCATLHLWTQIVGKIRLAQTPWINHSWHVPLYVSGRGLSTSPIPYGGSAFQIDFDFIDHALLIHSSDCLSRRVPLRPQSVADFYRALMATLGELGLDIRINPMPNEIPDAIRFDQDTTHDHYDAESVTRFWRALVQVDRVFKEFRARFLGKCSPVHFFWGSFDLAVTRFSGRPAPPHPGGFPNMPDWVAREAYSHEVSSAGFWPGGGGIDHAAFYSYAYPTPNGFAEAPVRPSAAYFSKQLGEFILPYDDVRQAASPDELLLGFLQSSYAAAADLAQWDRDALERDMVDVATP</sequence>
<evidence type="ECO:0008006" key="3">
    <source>
        <dbReference type="Google" id="ProtNLM"/>
    </source>
</evidence>
<dbReference type="InterPro" id="IPR046038">
    <property type="entry name" value="DUF5996"/>
</dbReference>
<accession>A0A0S2THB1</accession>
<dbReference type="EMBL" id="CP013099">
    <property type="protein sequence ID" value="ALP54535.1"/>
    <property type="molecule type" value="Genomic_DNA"/>
</dbReference>
<name>A0A0S2THB1_9GAMM</name>
<keyword evidence="2" id="KW-1185">Reference proteome</keyword>
<evidence type="ECO:0000313" key="1">
    <source>
        <dbReference type="EMBL" id="ALP54535.1"/>
    </source>
</evidence>
<protein>
    <recommendedName>
        <fullName evidence="3">Ava_C0101 and related proteins</fullName>
    </recommendedName>
</protein>
<gene>
    <name evidence="1" type="ORF">Tel_16020</name>
</gene>